<reference evidence="1" key="1">
    <citation type="submission" date="2019-04" db="EMBL/GenBank/DDBJ databases">
        <title>Whole genome sequencing of oral phylogroup 2 treponemes.</title>
        <authorList>
            <person name="Chan Y."/>
            <person name="Zeng H.H."/>
            <person name="Yu X.L."/>
            <person name="Leung W.K."/>
            <person name="Watt R.M."/>
        </authorList>
    </citation>
    <scope>NUCLEOTIDE SEQUENCE</scope>
    <source>
        <strain evidence="1">OMZ 847</strain>
    </source>
</reference>
<gene>
    <name evidence="1" type="ORF">E4N76_05340</name>
</gene>
<accession>A0ABY5HU63</accession>
<proteinExistence type="predicted"/>
<protein>
    <recommendedName>
        <fullName evidence="3">Lipoprotein</fullName>
    </recommendedName>
</protein>
<evidence type="ECO:0000313" key="2">
    <source>
        <dbReference type="Proteomes" id="UP001059401"/>
    </source>
</evidence>
<dbReference type="RefSeq" id="WP_255806307.1">
    <property type="nucleotide sequence ID" value="NZ_CP038802.1"/>
</dbReference>
<dbReference type="PROSITE" id="PS51257">
    <property type="entry name" value="PROKAR_LIPOPROTEIN"/>
    <property type="match status" value="1"/>
</dbReference>
<keyword evidence="2" id="KW-1185">Reference proteome</keyword>
<dbReference type="Proteomes" id="UP001059401">
    <property type="component" value="Chromosome"/>
</dbReference>
<evidence type="ECO:0008006" key="3">
    <source>
        <dbReference type="Google" id="ProtNLM"/>
    </source>
</evidence>
<dbReference type="EMBL" id="CP038802">
    <property type="protein sequence ID" value="UTY28477.1"/>
    <property type="molecule type" value="Genomic_DNA"/>
</dbReference>
<name>A0ABY5HU63_9SPIR</name>
<organism evidence="1 2">
    <name type="scientific">Treponema putidum</name>
    <dbReference type="NCBI Taxonomy" id="221027"/>
    <lineage>
        <taxon>Bacteria</taxon>
        <taxon>Pseudomonadati</taxon>
        <taxon>Spirochaetota</taxon>
        <taxon>Spirochaetia</taxon>
        <taxon>Spirochaetales</taxon>
        <taxon>Treponemataceae</taxon>
        <taxon>Treponema</taxon>
    </lineage>
</organism>
<sequence length="726" mass="81280">MKHKKFIFFGILILIILASCKQGFVKKVKIKAAPQVKVNLGSKEIKIDNFIDKKSIEEKIKSMGTGLDNIKVYEYGGEGNALHYLIHYPVAAKTIDMSEHITKIKDFTGDSLNKNIDEQKINIHEIKIEKSHVLSNTVIQANAAGGDITLKLPIGSFPEIKPSGENFISAQIAEGKLNISISGANSLPNTIKIDYSGIQVKKNGESEVWKKFTNTKTSDNLIGELDLNNETIESTDRIKIGGKIVITGTIPANYGGSGALTLNIKSDIKKFKEIKIEKDLGNLTYNVNKDLTNLKTIVDWIEFKTISADIQLTNNLPEGNDITINIESNIESTIGDNAHIFKTGQSNTENHTILKKENHKLELAGLSELNFTATLGLSGYDGSSNPNTLTLKNIENNHEYSLSGNITVNFDWNKACIKPKTTNNSIQNNFPENPMDLDIFKENEDLSKILPKPIAAYIYLNSDLIKKKDKPTLKTDVKLKYTKENGTSNSINIIQDGEAKEISFVDKRPDFLTAYSYKTLLSEASLSNESIDIKGIFQDKAEQIQFDASAKLKKIIVTKEALDAIENKTGVNKYKAEFNTDIVFDIQAEAYVSESIKKEIMLIEDILSRKEANDSTNNIINKTKELTLVINYYNQLGVDLKIEILNPDWKESGTHKFKKNILLKPGTNEISIKISKNELREIQNRVPFPIEVNLYFDKESNQKLIKNGTLNFSAYTVANMDINYEF</sequence>
<evidence type="ECO:0000313" key="1">
    <source>
        <dbReference type="EMBL" id="UTY28477.1"/>
    </source>
</evidence>